<sequence>MLGRATLDAYNRDNYIMQLPPGYYNGLTSSTLPFQGQEIMLPSTSASQLPIMNQQHPLGLLPSYDATQMPNLASLPPAMIDYAIMQALALITPRSVYTESPFGLHSAPPVAAPAPSNQGMSSWGWQHAPSLPLQQELPAIATHEEHIPSLPQNSYLTDASAFLGSFPEQDKQLIHDPSPFTTSPSDMTLDLDFWSEIKSESPSLDFSMLSQSTTDLLPPLTLSDSSPESSPSPAPSPSLDHYFPAQPSPPRSPPSSASKLPSASASGSKRQCSHCRATSTPLWRRDPATLKPLCNACGLYLQQRNKLRPQELIDADIDDDTPSDASVNFTGPECSHCHTRQTSVWRRSKSGAQLCNACGVYSRLRGKDRPLSLKRNKIKPRSKHTSK</sequence>
<dbReference type="PROSITE" id="PS00344">
    <property type="entry name" value="GATA_ZN_FINGER_1"/>
    <property type="match status" value="1"/>
</dbReference>
<feature type="region of interest" description="Disordered" evidence="7">
    <location>
        <begin position="215"/>
        <end position="271"/>
    </location>
</feature>
<evidence type="ECO:0000256" key="1">
    <source>
        <dbReference type="ARBA" id="ARBA00004123"/>
    </source>
</evidence>
<dbReference type="PANTHER" id="PTHR10071:SF281">
    <property type="entry name" value="BOX A-BINDING FACTOR-RELATED"/>
    <property type="match status" value="1"/>
</dbReference>
<evidence type="ECO:0000256" key="5">
    <source>
        <dbReference type="ARBA" id="ARBA00023242"/>
    </source>
</evidence>
<feature type="compositionally biased region" description="Low complexity" evidence="7">
    <location>
        <begin position="215"/>
        <end position="229"/>
    </location>
</feature>
<keyword evidence="2" id="KW-0479">Metal-binding</keyword>
<accession>A0ABR3J444</accession>
<dbReference type="Proteomes" id="UP001556367">
    <property type="component" value="Unassembled WGS sequence"/>
</dbReference>
<organism evidence="9 10">
    <name type="scientific">Hohenbuehelia grisea</name>
    <dbReference type="NCBI Taxonomy" id="104357"/>
    <lineage>
        <taxon>Eukaryota</taxon>
        <taxon>Fungi</taxon>
        <taxon>Dikarya</taxon>
        <taxon>Basidiomycota</taxon>
        <taxon>Agaricomycotina</taxon>
        <taxon>Agaricomycetes</taxon>
        <taxon>Agaricomycetidae</taxon>
        <taxon>Agaricales</taxon>
        <taxon>Pleurotineae</taxon>
        <taxon>Pleurotaceae</taxon>
        <taxon>Hohenbuehelia</taxon>
    </lineage>
</organism>
<evidence type="ECO:0000313" key="10">
    <source>
        <dbReference type="Proteomes" id="UP001556367"/>
    </source>
</evidence>
<feature type="domain" description="GATA-type" evidence="8">
    <location>
        <begin position="266"/>
        <end position="309"/>
    </location>
</feature>
<evidence type="ECO:0000256" key="7">
    <source>
        <dbReference type="SAM" id="MobiDB-lite"/>
    </source>
</evidence>
<comment type="subcellular location">
    <subcellularLocation>
        <location evidence="1">Nucleus</location>
    </subcellularLocation>
</comment>
<comment type="caution">
    <text evidence="9">The sequence shown here is derived from an EMBL/GenBank/DDBJ whole genome shotgun (WGS) entry which is preliminary data.</text>
</comment>
<evidence type="ECO:0000256" key="2">
    <source>
        <dbReference type="ARBA" id="ARBA00022723"/>
    </source>
</evidence>
<dbReference type="Gene3D" id="3.30.50.10">
    <property type="entry name" value="Erythroid Transcription Factor GATA-1, subunit A"/>
    <property type="match status" value="2"/>
</dbReference>
<feature type="compositionally biased region" description="Low complexity" evidence="7">
    <location>
        <begin position="254"/>
        <end position="268"/>
    </location>
</feature>
<reference evidence="10" key="1">
    <citation type="submission" date="2024-06" db="EMBL/GenBank/DDBJ databases">
        <title>Multi-omics analyses provide insights into the biosynthesis of the anticancer antibiotic pleurotin in Hohenbuehelia grisea.</title>
        <authorList>
            <person name="Weaver J.A."/>
            <person name="Alberti F."/>
        </authorList>
    </citation>
    <scope>NUCLEOTIDE SEQUENCE [LARGE SCALE GENOMIC DNA]</scope>
    <source>
        <strain evidence="10">T-177</strain>
    </source>
</reference>
<dbReference type="SMART" id="SM00401">
    <property type="entry name" value="ZnF_GATA"/>
    <property type="match status" value="2"/>
</dbReference>
<dbReference type="InterPro" id="IPR039355">
    <property type="entry name" value="Transcription_factor_GATA"/>
</dbReference>
<dbReference type="PANTHER" id="PTHR10071">
    <property type="entry name" value="TRANSCRIPTION FACTOR GATA FAMILY MEMBER"/>
    <property type="match status" value="1"/>
</dbReference>
<dbReference type="PROSITE" id="PS50114">
    <property type="entry name" value="GATA_ZN_FINGER_2"/>
    <property type="match status" value="2"/>
</dbReference>
<name>A0ABR3J444_9AGAR</name>
<dbReference type="CDD" id="cd00202">
    <property type="entry name" value="ZnF_GATA"/>
    <property type="match status" value="2"/>
</dbReference>
<keyword evidence="4" id="KW-0862">Zinc</keyword>
<keyword evidence="10" id="KW-1185">Reference proteome</keyword>
<evidence type="ECO:0000256" key="3">
    <source>
        <dbReference type="ARBA" id="ARBA00022771"/>
    </source>
</evidence>
<keyword evidence="3 6" id="KW-0863">Zinc-finger</keyword>
<evidence type="ECO:0000256" key="4">
    <source>
        <dbReference type="ARBA" id="ARBA00022833"/>
    </source>
</evidence>
<gene>
    <name evidence="9" type="ORF">HGRIS_010364</name>
</gene>
<dbReference type="InterPro" id="IPR013088">
    <property type="entry name" value="Znf_NHR/GATA"/>
</dbReference>
<feature type="domain" description="GATA-type" evidence="8">
    <location>
        <begin position="328"/>
        <end position="381"/>
    </location>
</feature>
<evidence type="ECO:0000256" key="6">
    <source>
        <dbReference type="PROSITE-ProRule" id="PRU00094"/>
    </source>
</evidence>
<dbReference type="EMBL" id="JASNQZ010000012">
    <property type="protein sequence ID" value="KAL0950407.1"/>
    <property type="molecule type" value="Genomic_DNA"/>
</dbReference>
<dbReference type="SUPFAM" id="SSF57716">
    <property type="entry name" value="Glucocorticoid receptor-like (DNA-binding domain)"/>
    <property type="match status" value="2"/>
</dbReference>
<evidence type="ECO:0000313" key="9">
    <source>
        <dbReference type="EMBL" id="KAL0950407.1"/>
    </source>
</evidence>
<dbReference type="PRINTS" id="PR00619">
    <property type="entry name" value="GATAZNFINGER"/>
</dbReference>
<dbReference type="Pfam" id="PF00320">
    <property type="entry name" value="GATA"/>
    <property type="match status" value="2"/>
</dbReference>
<dbReference type="InterPro" id="IPR000679">
    <property type="entry name" value="Znf_GATA"/>
</dbReference>
<protein>
    <recommendedName>
        <fullName evidence="8">GATA-type domain-containing protein</fullName>
    </recommendedName>
</protein>
<keyword evidence="5" id="KW-0539">Nucleus</keyword>
<proteinExistence type="predicted"/>
<evidence type="ECO:0000259" key="8">
    <source>
        <dbReference type="PROSITE" id="PS50114"/>
    </source>
</evidence>